<feature type="compositionally biased region" description="Pro residues" evidence="1">
    <location>
        <begin position="13"/>
        <end position="22"/>
    </location>
</feature>
<evidence type="ECO:0000313" key="3">
    <source>
        <dbReference type="EMBL" id="CAH0364093.1"/>
    </source>
</evidence>
<keyword evidence="2" id="KW-0812">Transmembrane</keyword>
<feature type="region of interest" description="Disordered" evidence="1">
    <location>
        <begin position="1"/>
        <end position="32"/>
    </location>
</feature>
<keyword evidence="4" id="KW-1185">Reference proteome</keyword>
<evidence type="ECO:0000256" key="1">
    <source>
        <dbReference type="SAM" id="MobiDB-lite"/>
    </source>
</evidence>
<accession>A0A8J2S4F1</accession>
<dbReference type="Proteomes" id="UP000789595">
    <property type="component" value="Unassembled WGS sequence"/>
</dbReference>
<evidence type="ECO:0000256" key="2">
    <source>
        <dbReference type="SAM" id="Phobius"/>
    </source>
</evidence>
<keyword evidence="2" id="KW-0472">Membrane</keyword>
<comment type="caution">
    <text evidence="3">The sequence shown here is derived from an EMBL/GenBank/DDBJ whole genome shotgun (WGS) entry which is preliminary data.</text>
</comment>
<evidence type="ECO:0008006" key="5">
    <source>
        <dbReference type="Google" id="ProtNLM"/>
    </source>
</evidence>
<sequence length="1249" mass="136700">MRALGEPAARRAPPTPRSPEAPPTATRRSARRRSLISPLLPNAGAIVAFMLVFLGWYEFLVVPRLERMRRESVNKERCDYAATTLLLTESSTSKSARLFLQGWLGTAKSEGRWEDIWKPSDSADAQKVMQRNAAWGLGLVAATDVMAAGIAPESKEVLDMRLQLLVAPVIDRSDAPAWEDAWRELAPTCYKCAMDEGIRPLAEGVCAAAKSGLLSLYCSKDEEADREQVLEDYNVTGVKLEKKDVSVCDVDDFSDLCCALANAETIATTVAEEDTVCYENVLTINGGKIADELTQEMIDSIPRPVWEFDHDLTADKICYGDDDKHCTGLLKDLDEAPPPTNPDVVQQSKIAPCTYAWWYNDMDDVTTRAGPGNYTAPPGDTTKGWNDEEFNVSPYDFVLGIDVIAYLGGRLAEEGSTCGAPASLRPCTALDVLARGETFVEQHDDRNWAFFYVWEEGPHGAAVRTPTDDEPFAGVLAVGIMMFQGPKSVLELLTLKHRRIHYREADARKLPPAGEYNPQPDYTVDKRRVTKGDDYAKATVRRPLHTTPFEIVCEDWTPLPKLNEGNLRFVVTLIILGTIALLTLALVWRWDEEHATHQRLLTDADAVIDHVGDGVVVLTYDEDGYRVLKCNQAADVVAPNGDVLDGVLRQKPVDRSTGTALDAILAGPNPTQRTVTVAVDVEGGRTVEIVARQRFNGRWNVELSWVVCLRDVTERFNEQREKARVESLERMTLFVVGVRRDGAVALWSHGAREATGLDRPGSLANLPFAHTSDRRKALQEVRRIADGGAPRPFALSLRARHGFVSLVMQNVNDISGTVAATFIGTPIDASLLTLATDGTHLKNAEFLTTGSHVSSWACAVPVAESVAESVAEASNVHEVGRAPPLPGIEERSEMNASLFDRRSVVSGFTARTDEEQAAVERTASQAPFMRDPARLRSLVLGPGEGCLLGIFDQASLPLRVHPLVQGAAHEQRIQIGASAWQVARADITINLPAGTYAFAAVPQEGAIRIGVGAHFERRRRGAPWADPVGVDDAIDDDEGAWYALVGLGGADLLHRYAGDFETLYEDLRAVAGGVLEVDPLGQLTRWAVVNPYVADQGETAALAARVPLPQDKLYLQSSAGILTTTPAGYETRASLAKACAAARRRVARAARAARRTHSLDALLQAQASFLALRRKLRDAGGAGAYQRERGQRTVLRDLGLLDDREKRFRARRRLCWIGQRDPGSILSRLPAHVLDEVVPYFDPAPRAAV</sequence>
<proteinExistence type="predicted"/>
<dbReference type="AlphaFoldDB" id="A0A8J2S4F1"/>
<dbReference type="OrthoDB" id="10640541at2759"/>
<gene>
    <name evidence="3" type="ORF">PECAL_1P04450</name>
</gene>
<reference evidence="3" key="1">
    <citation type="submission" date="2021-11" db="EMBL/GenBank/DDBJ databases">
        <authorList>
            <consortium name="Genoscope - CEA"/>
            <person name="William W."/>
        </authorList>
    </citation>
    <scope>NUCLEOTIDE SEQUENCE</scope>
</reference>
<keyword evidence="2" id="KW-1133">Transmembrane helix</keyword>
<feature type="transmembrane region" description="Helical" evidence="2">
    <location>
        <begin position="39"/>
        <end position="60"/>
    </location>
</feature>
<name>A0A8J2S4F1_9STRA</name>
<evidence type="ECO:0000313" key="4">
    <source>
        <dbReference type="Proteomes" id="UP000789595"/>
    </source>
</evidence>
<organism evidence="3 4">
    <name type="scientific">Pelagomonas calceolata</name>
    <dbReference type="NCBI Taxonomy" id="35677"/>
    <lineage>
        <taxon>Eukaryota</taxon>
        <taxon>Sar</taxon>
        <taxon>Stramenopiles</taxon>
        <taxon>Ochrophyta</taxon>
        <taxon>Pelagophyceae</taxon>
        <taxon>Pelagomonadales</taxon>
        <taxon>Pelagomonadaceae</taxon>
        <taxon>Pelagomonas</taxon>
    </lineage>
</organism>
<dbReference type="EMBL" id="CAKKNE010000001">
    <property type="protein sequence ID" value="CAH0364093.1"/>
    <property type="molecule type" value="Genomic_DNA"/>
</dbReference>
<protein>
    <recommendedName>
        <fullName evidence="5">PAS domain-containing protein</fullName>
    </recommendedName>
</protein>